<dbReference type="RefSeq" id="WP_163607370.1">
    <property type="nucleotide sequence ID" value="NZ_JAABOO010000002.1"/>
</dbReference>
<evidence type="ECO:0008006" key="4">
    <source>
        <dbReference type="Google" id="ProtNLM"/>
    </source>
</evidence>
<keyword evidence="3" id="KW-1185">Reference proteome</keyword>
<dbReference type="Proteomes" id="UP000468581">
    <property type="component" value="Unassembled WGS sequence"/>
</dbReference>
<evidence type="ECO:0000313" key="3">
    <source>
        <dbReference type="Proteomes" id="UP000468581"/>
    </source>
</evidence>
<proteinExistence type="predicted"/>
<comment type="caution">
    <text evidence="2">The sequence shown here is derived from an EMBL/GenBank/DDBJ whole genome shotgun (WGS) entry which is preliminary data.</text>
</comment>
<keyword evidence="1" id="KW-0812">Transmembrane</keyword>
<reference evidence="2 3" key="1">
    <citation type="submission" date="2020-01" db="EMBL/GenBank/DDBJ databases">
        <title>Leptobacterium flavescens.</title>
        <authorList>
            <person name="Wang G."/>
        </authorList>
    </citation>
    <scope>NUCLEOTIDE SEQUENCE [LARGE SCALE GENOMIC DNA]</scope>
    <source>
        <strain evidence="2 3">KCTC 22160</strain>
    </source>
</reference>
<protein>
    <recommendedName>
        <fullName evidence="4">Peptidase M50 domain-containing protein</fullName>
    </recommendedName>
</protein>
<organism evidence="2 3">
    <name type="scientific">Leptobacterium flavescens</name>
    <dbReference type="NCBI Taxonomy" id="472055"/>
    <lineage>
        <taxon>Bacteria</taxon>
        <taxon>Pseudomonadati</taxon>
        <taxon>Bacteroidota</taxon>
        <taxon>Flavobacteriia</taxon>
        <taxon>Flavobacteriales</taxon>
        <taxon>Flavobacteriaceae</taxon>
        <taxon>Leptobacterium</taxon>
    </lineage>
</organism>
<evidence type="ECO:0000313" key="2">
    <source>
        <dbReference type="EMBL" id="NER14106.1"/>
    </source>
</evidence>
<feature type="transmembrane region" description="Helical" evidence="1">
    <location>
        <begin position="62"/>
        <end position="82"/>
    </location>
</feature>
<gene>
    <name evidence="2" type="ORF">GWK08_11690</name>
</gene>
<name>A0A6P0UUL3_9FLAO</name>
<feature type="transmembrane region" description="Helical" evidence="1">
    <location>
        <begin position="89"/>
        <end position="108"/>
    </location>
</feature>
<keyword evidence="1" id="KW-0472">Membrane</keyword>
<feature type="transmembrane region" description="Helical" evidence="1">
    <location>
        <begin position="152"/>
        <end position="171"/>
    </location>
</feature>
<keyword evidence="1" id="KW-1133">Transmembrane helix</keyword>
<dbReference type="AlphaFoldDB" id="A0A6P0UUL3"/>
<sequence length="179" mass="20455">MKTQRINIKYIALLILGVLLSFGLHELAHWAMGKSLGYDMGMTLNSAFLKSGEYANSFDRNMVTAAGPLFTIFQAVLFFYIIRRTGNYYFYPFLLIAFFMRFLAMGLTPINPNDEARISHFLGLGYWILPILVCLTLFYLVRTTTIEQKYSVKLNVLSIVLITLCTSAIIMSDQYIKTI</sequence>
<dbReference type="EMBL" id="JAABOO010000002">
    <property type="protein sequence ID" value="NER14106.1"/>
    <property type="molecule type" value="Genomic_DNA"/>
</dbReference>
<accession>A0A6P0UUL3</accession>
<evidence type="ECO:0000256" key="1">
    <source>
        <dbReference type="SAM" id="Phobius"/>
    </source>
</evidence>
<feature type="transmembrane region" description="Helical" evidence="1">
    <location>
        <begin position="120"/>
        <end position="140"/>
    </location>
</feature>